<dbReference type="RefSeq" id="WP_120559838.1">
    <property type="nucleotide sequence ID" value="NZ_RAWK01000315.1"/>
</dbReference>
<dbReference type="InterPro" id="IPR037883">
    <property type="entry name" value="Knr4/Smi1-like_sf"/>
</dbReference>
<evidence type="ECO:0000313" key="2">
    <source>
        <dbReference type="EMBL" id="RKH55740.1"/>
    </source>
</evidence>
<name>A0A3A8PKI9_9BACT</name>
<protein>
    <submittedName>
        <fullName evidence="2">SMI1/KNR4 family protein</fullName>
    </submittedName>
</protein>
<dbReference type="OrthoDB" id="5505403at2"/>
<feature type="domain" description="Knr4/Smi1-like" evidence="1">
    <location>
        <begin position="19"/>
        <end position="139"/>
    </location>
</feature>
<dbReference type="InterPro" id="IPR018958">
    <property type="entry name" value="Knr4/Smi1-like_dom"/>
</dbReference>
<gene>
    <name evidence="2" type="ORF">D7W81_35605</name>
</gene>
<dbReference type="SMART" id="SM00860">
    <property type="entry name" value="SMI1_KNR4"/>
    <property type="match status" value="1"/>
</dbReference>
<organism evidence="2 3">
    <name type="scientific">Corallococcus aberystwythensis</name>
    <dbReference type="NCBI Taxonomy" id="2316722"/>
    <lineage>
        <taxon>Bacteria</taxon>
        <taxon>Pseudomonadati</taxon>
        <taxon>Myxococcota</taxon>
        <taxon>Myxococcia</taxon>
        <taxon>Myxococcales</taxon>
        <taxon>Cystobacterineae</taxon>
        <taxon>Myxococcaceae</taxon>
        <taxon>Corallococcus</taxon>
    </lineage>
</organism>
<dbReference type="Proteomes" id="UP000267003">
    <property type="component" value="Unassembled WGS sequence"/>
</dbReference>
<evidence type="ECO:0000259" key="1">
    <source>
        <dbReference type="SMART" id="SM00860"/>
    </source>
</evidence>
<dbReference type="SUPFAM" id="SSF160631">
    <property type="entry name" value="SMI1/KNR4-like"/>
    <property type="match status" value="1"/>
</dbReference>
<proteinExistence type="predicted"/>
<evidence type="ECO:0000313" key="3">
    <source>
        <dbReference type="Proteomes" id="UP000267003"/>
    </source>
</evidence>
<comment type="caution">
    <text evidence="2">The sequence shown here is derived from an EMBL/GenBank/DDBJ whole genome shotgun (WGS) entry which is preliminary data.</text>
</comment>
<dbReference type="Gene3D" id="3.40.1580.10">
    <property type="entry name" value="SMI1/KNR4-like"/>
    <property type="match status" value="1"/>
</dbReference>
<sequence>MIMDRLLAEFFRLHFPRPPATPAQIAAFEAHVGWKLDADLCAFYLHSDGGTLFEAQPDASYRILSLAEIRRARVAIMGQDDDKYGAPSQYTLVDMQDTDYVILDTAQQARGAYPLFDAWHETYPVTKPIASSFAEFLGSAMRSDGFSYWLDG</sequence>
<accession>A0A3A8PKI9</accession>
<keyword evidence="3" id="KW-1185">Reference proteome</keyword>
<dbReference type="EMBL" id="RAWK01000315">
    <property type="protein sequence ID" value="RKH55740.1"/>
    <property type="molecule type" value="Genomic_DNA"/>
</dbReference>
<dbReference type="AlphaFoldDB" id="A0A3A8PKI9"/>
<reference evidence="3" key="1">
    <citation type="submission" date="2018-09" db="EMBL/GenBank/DDBJ databases">
        <authorList>
            <person name="Livingstone P.G."/>
            <person name="Whitworth D.E."/>
        </authorList>
    </citation>
    <scope>NUCLEOTIDE SEQUENCE [LARGE SCALE GENOMIC DNA]</scope>
    <source>
        <strain evidence="3">AB050A</strain>
    </source>
</reference>
<dbReference type="Pfam" id="PF09346">
    <property type="entry name" value="SMI1_KNR4"/>
    <property type="match status" value="1"/>
</dbReference>